<dbReference type="AlphaFoldDB" id="A0A0A9WNL4"/>
<keyword evidence="7 9" id="KW-0472">Membrane</keyword>
<reference evidence="10" key="1">
    <citation type="journal article" date="2014" name="PLoS ONE">
        <title>Transcriptome-Based Identification of ABC Transporters in the Western Tarnished Plant Bug Lygus hesperus.</title>
        <authorList>
            <person name="Hull J.J."/>
            <person name="Chaney K."/>
            <person name="Geib S.M."/>
            <person name="Fabrick J.A."/>
            <person name="Brent C.S."/>
            <person name="Walsh D."/>
            <person name="Lavine L.C."/>
        </authorList>
    </citation>
    <scope>NUCLEOTIDE SEQUENCE</scope>
</reference>
<comment type="subcellular location">
    <subcellularLocation>
        <location evidence="1">Membrane</location>
        <topology evidence="1">Multi-pass membrane protein</topology>
    </subcellularLocation>
</comment>
<evidence type="ECO:0000256" key="4">
    <source>
        <dbReference type="ARBA" id="ARBA00022692"/>
    </source>
</evidence>
<proteinExistence type="inferred from homology"/>
<keyword evidence="6" id="KW-0406">Ion transport</keyword>
<organism evidence="10">
    <name type="scientific">Lygus hesperus</name>
    <name type="common">Western plant bug</name>
    <dbReference type="NCBI Taxonomy" id="30085"/>
    <lineage>
        <taxon>Eukaryota</taxon>
        <taxon>Metazoa</taxon>
        <taxon>Ecdysozoa</taxon>
        <taxon>Arthropoda</taxon>
        <taxon>Hexapoda</taxon>
        <taxon>Insecta</taxon>
        <taxon>Pterygota</taxon>
        <taxon>Neoptera</taxon>
        <taxon>Paraneoptera</taxon>
        <taxon>Hemiptera</taxon>
        <taxon>Heteroptera</taxon>
        <taxon>Panheteroptera</taxon>
        <taxon>Cimicomorpha</taxon>
        <taxon>Miridae</taxon>
        <taxon>Mirini</taxon>
        <taxon>Lygus</taxon>
    </lineage>
</organism>
<keyword evidence="3" id="KW-0813">Transport</keyword>
<feature type="transmembrane region" description="Helical" evidence="9">
    <location>
        <begin position="20"/>
        <end position="44"/>
    </location>
</feature>
<reference evidence="10" key="2">
    <citation type="submission" date="2014-07" db="EMBL/GenBank/DDBJ databases">
        <authorList>
            <person name="Hull J."/>
        </authorList>
    </citation>
    <scope>NUCLEOTIDE SEQUENCE</scope>
</reference>
<keyword evidence="4 9" id="KW-0812">Transmembrane</keyword>
<accession>A0A0A9WNL4</accession>
<dbReference type="Pfam" id="PF01496">
    <property type="entry name" value="V_ATPase_I"/>
    <property type="match status" value="1"/>
</dbReference>
<evidence type="ECO:0000256" key="7">
    <source>
        <dbReference type="ARBA" id="ARBA00023136"/>
    </source>
</evidence>
<evidence type="ECO:0000256" key="9">
    <source>
        <dbReference type="SAM" id="Phobius"/>
    </source>
</evidence>
<feature type="region of interest" description="Disordered" evidence="8">
    <location>
        <begin position="102"/>
        <end position="126"/>
    </location>
</feature>
<evidence type="ECO:0000313" key="10">
    <source>
        <dbReference type="EMBL" id="JAG09016.1"/>
    </source>
</evidence>
<evidence type="ECO:0000256" key="1">
    <source>
        <dbReference type="ARBA" id="ARBA00004141"/>
    </source>
</evidence>
<dbReference type="GO" id="GO:0033179">
    <property type="term" value="C:proton-transporting V-type ATPase, V0 domain"/>
    <property type="evidence" value="ECO:0007669"/>
    <property type="project" value="InterPro"/>
</dbReference>
<sequence length="126" mass="13758">MTNFFLAPGTVTLPLFHGQAQLQVFLLLIAAICVPTMLCVIPYMEKKEHDAKLKAKKTRLLPSSMPASAFDPASIFTAANNKSDDNVAFNVVHSANSSIVHRQRLDNSNHATNAVSNSKNKSYSQV</sequence>
<dbReference type="InterPro" id="IPR002490">
    <property type="entry name" value="V-ATPase_116kDa_su"/>
</dbReference>
<evidence type="ECO:0000256" key="3">
    <source>
        <dbReference type="ARBA" id="ARBA00022448"/>
    </source>
</evidence>
<evidence type="ECO:0000256" key="5">
    <source>
        <dbReference type="ARBA" id="ARBA00022989"/>
    </source>
</evidence>
<evidence type="ECO:0000256" key="2">
    <source>
        <dbReference type="ARBA" id="ARBA00009904"/>
    </source>
</evidence>
<protein>
    <submittedName>
        <fullName evidence="10">V-type proton ATPase subunit a, vacuolar isoform</fullName>
    </submittedName>
</protein>
<keyword evidence="5 9" id="KW-1133">Transmembrane helix</keyword>
<name>A0A0A9WNL4_LYGHE</name>
<gene>
    <name evidence="10" type="primary">VPH1_0</name>
    <name evidence="10" type="ORF">CM83_83641</name>
</gene>
<evidence type="ECO:0000256" key="8">
    <source>
        <dbReference type="SAM" id="MobiDB-lite"/>
    </source>
</evidence>
<evidence type="ECO:0000256" key="6">
    <source>
        <dbReference type="ARBA" id="ARBA00023065"/>
    </source>
</evidence>
<dbReference type="GO" id="GO:0046961">
    <property type="term" value="F:proton-transporting ATPase activity, rotational mechanism"/>
    <property type="evidence" value="ECO:0007669"/>
    <property type="project" value="InterPro"/>
</dbReference>
<comment type="similarity">
    <text evidence="2">Belongs to the V-ATPase 116 kDa subunit family.</text>
</comment>
<dbReference type="EMBL" id="GBHO01034588">
    <property type="protein sequence ID" value="JAG09016.1"/>
    <property type="molecule type" value="Transcribed_RNA"/>
</dbReference>